<gene>
    <name evidence="3" type="ORF">DI556_15170</name>
</gene>
<name>A0A2W5Q9T0_RHOSU</name>
<feature type="domain" description="Cupin type-2" evidence="2">
    <location>
        <begin position="35"/>
        <end position="101"/>
    </location>
</feature>
<reference evidence="3 4" key="1">
    <citation type="submission" date="2017-08" db="EMBL/GenBank/DDBJ databases">
        <title>Infants hospitalized years apart are colonized by the same room-sourced microbial strains.</title>
        <authorList>
            <person name="Brooks B."/>
            <person name="Olm M.R."/>
            <person name="Firek B.A."/>
            <person name="Baker R."/>
            <person name="Thomas B.C."/>
            <person name="Morowitz M.J."/>
            <person name="Banfield J.F."/>
        </authorList>
    </citation>
    <scope>NUCLEOTIDE SEQUENCE [LARGE SCALE GENOMIC DNA]</scope>
    <source>
        <strain evidence="3">S2_005_002_R2_34</strain>
    </source>
</reference>
<dbReference type="Gene3D" id="2.60.120.10">
    <property type="entry name" value="Jelly Rolls"/>
    <property type="match status" value="1"/>
</dbReference>
<dbReference type="SUPFAM" id="SSF51182">
    <property type="entry name" value="RmlC-like cupins"/>
    <property type="match status" value="1"/>
</dbReference>
<keyword evidence="1" id="KW-0479">Metal-binding</keyword>
<dbReference type="InterPro" id="IPR011051">
    <property type="entry name" value="RmlC_Cupin_sf"/>
</dbReference>
<dbReference type="EMBL" id="QFPW01000013">
    <property type="protein sequence ID" value="PZQ48160.1"/>
    <property type="molecule type" value="Genomic_DNA"/>
</dbReference>
<evidence type="ECO:0000259" key="2">
    <source>
        <dbReference type="Pfam" id="PF07883"/>
    </source>
</evidence>
<organism evidence="3 4">
    <name type="scientific">Rhodovulum sulfidophilum</name>
    <name type="common">Rhodobacter sulfidophilus</name>
    <dbReference type="NCBI Taxonomy" id="35806"/>
    <lineage>
        <taxon>Bacteria</taxon>
        <taxon>Pseudomonadati</taxon>
        <taxon>Pseudomonadota</taxon>
        <taxon>Alphaproteobacteria</taxon>
        <taxon>Rhodobacterales</taxon>
        <taxon>Paracoccaceae</taxon>
        <taxon>Rhodovulum</taxon>
    </lineage>
</organism>
<dbReference type="InterPro" id="IPR051610">
    <property type="entry name" value="GPI/OXD"/>
</dbReference>
<protein>
    <submittedName>
        <fullName evidence="3">Cupin</fullName>
    </submittedName>
</protein>
<dbReference type="AlphaFoldDB" id="A0A2W5Q9T0"/>
<dbReference type="PANTHER" id="PTHR35848:SF6">
    <property type="entry name" value="CUPIN TYPE-2 DOMAIN-CONTAINING PROTEIN"/>
    <property type="match status" value="1"/>
</dbReference>
<proteinExistence type="predicted"/>
<dbReference type="GO" id="GO:0046872">
    <property type="term" value="F:metal ion binding"/>
    <property type="evidence" value="ECO:0007669"/>
    <property type="project" value="UniProtKB-KW"/>
</dbReference>
<dbReference type="Pfam" id="PF07883">
    <property type="entry name" value="Cupin_2"/>
    <property type="match status" value="1"/>
</dbReference>
<evidence type="ECO:0000313" key="3">
    <source>
        <dbReference type="EMBL" id="PZQ48160.1"/>
    </source>
</evidence>
<sequence>MTQPASPEILHGGAERLAIRWVNRADPPAKLSRYSVSAGQSVSLHVHTGKTEYWVILTGTGVARVGEAAIPVGEGDVIATPPHVPHALTNTGAGPLQFLNIVQLTGDLPVTTVELPG</sequence>
<comment type="caution">
    <text evidence="3">The sequence shown here is derived from an EMBL/GenBank/DDBJ whole genome shotgun (WGS) entry which is preliminary data.</text>
</comment>
<evidence type="ECO:0000313" key="4">
    <source>
        <dbReference type="Proteomes" id="UP000249185"/>
    </source>
</evidence>
<dbReference type="PANTHER" id="PTHR35848">
    <property type="entry name" value="OXALATE-BINDING PROTEIN"/>
    <property type="match status" value="1"/>
</dbReference>
<accession>A0A2W5Q9T0</accession>
<dbReference type="Proteomes" id="UP000249185">
    <property type="component" value="Unassembled WGS sequence"/>
</dbReference>
<dbReference type="InterPro" id="IPR013096">
    <property type="entry name" value="Cupin_2"/>
</dbReference>
<evidence type="ECO:0000256" key="1">
    <source>
        <dbReference type="ARBA" id="ARBA00022723"/>
    </source>
</evidence>
<dbReference type="InterPro" id="IPR014710">
    <property type="entry name" value="RmlC-like_jellyroll"/>
</dbReference>